<feature type="signal peptide" evidence="1">
    <location>
        <begin position="1"/>
        <end position="22"/>
    </location>
</feature>
<dbReference type="EMBL" id="JBHTJG010000006">
    <property type="protein sequence ID" value="MFD0947343.1"/>
    <property type="molecule type" value="Genomic_DNA"/>
</dbReference>
<dbReference type="Proteomes" id="UP001596977">
    <property type="component" value="Unassembled WGS sequence"/>
</dbReference>
<evidence type="ECO:0008006" key="4">
    <source>
        <dbReference type="Google" id="ProtNLM"/>
    </source>
</evidence>
<dbReference type="PROSITE" id="PS51257">
    <property type="entry name" value="PROKAR_LIPOPROTEIN"/>
    <property type="match status" value="1"/>
</dbReference>
<sequence>MMPRLSAVAGLPLLAVLPLALAACQKGELPAESRCAMYWDYYYNAGLGKPPAERQKAEGVRFDDIRAIVAADPSAKTRVCQKILKDAFPDDPVLTRVQGAIPPATQ</sequence>
<feature type="chain" id="PRO_5047265769" description="Lipoprotein" evidence="1">
    <location>
        <begin position="23"/>
        <end position="106"/>
    </location>
</feature>
<accession>A0ABW3HAZ8</accession>
<proteinExistence type="predicted"/>
<evidence type="ECO:0000313" key="2">
    <source>
        <dbReference type="EMBL" id="MFD0947343.1"/>
    </source>
</evidence>
<evidence type="ECO:0000256" key="1">
    <source>
        <dbReference type="SAM" id="SignalP"/>
    </source>
</evidence>
<keyword evidence="1" id="KW-0732">Signal</keyword>
<dbReference type="RefSeq" id="WP_264944888.1">
    <property type="nucleotide sequence ID" value="NZ_JAPDRA010000006.1"/>
</dbReference>
<evidence type="ECO:0000313" key="3">
    <source>
        <dbReference type="Proteomes" id="UP001596977"/>
    </source>
</evidence>
<protein>
    <recommendedName>
        <fullName evidence="4">Lipoprotein</fullName>
    </recommendedName>
</protein>
<gene>
    <name evidence="2" type="ORF">ACFQ1E_13420</name>
</gene>
<reference evidence="3" key="1">
    <citation type="journal article" date="2019" name="Int. J. Syst. Evol. Microbiol.">
        <title>The Global Catalogue of Microorganisms (GCM) 10K type strain sequencing project: providing services to taxonomists for standard genome sequencing and annotation.</title>
        <authorList>
            <consortium name="The Broad Institute Genomics Platform"/>
            <consortium name="The Broad Institute Genome Sequencing Center for Infectious Disease"/>
            <person name="Wu L."/>
            <person name="Ma J."/>
        </authorList>
    </citation>
    <scope>NUCLEOTIDE SEQUENCE [LARGE SCALE GENOMIC DNA]</scope>
    <source>
        <strain evidence="3">CCUG 62982</strain>
    </source>
</reference>
<comment type="caution">
    <text evidence="2">The sequence shown here is derived from an EMBL/GenBank/DDBJ whole genome shotgun (WGS) entry which is preliminary data.</text>
</comment>
<organism evidence="2 3">
    <name type="scientific">Sphingomonas canadensis</name>
    <dbReference type="NCBI Taxonomy" id="1219257"/>
    <lineage>
        <taxon>Bacteria</taxon>
        <taxon>Pseudomonadati</taxon>
        <taxon>Pseudomonadota</taxon>
        <taxon>Alphaproteobacteria</taxon>
        <taxon>Sphingomonadales</taxon>
        <taxon>Sphingomonadaceae</taxon>
        <taxon>Sphingomonas</taxon>
    </lineage>
</organism>
<keyword evidence="3" id="KW-1185">Reference proteome</keyword>
<name>A0ABW3HAZ8_9SPHN</name>